<comment type="catalytic activity">
    <reaction evidence="6">
        <text>hydrogencarbonate + H(+) = CO2 + H2O</text>
        <dbReference type="Rhea" id="RHEA:10748"/>
        <dbReference type="ChEBI" id="CHEBI:15377"/>
        <dbReference type="ChEBI" id="CHEBI:15378"/>
        <dbReference type="ChEBI" id="CHEBI:16526"/>
        <dbReference type="ChEBI" id="CHEBI:17544"/>
        <dbReference type="EC" id="4.2.1.1"/>
    </reaction>
</comment>
<comment type="caution">
    <text evidence="8">The sequence shown here is derived from an EMBL/GenBank/DDBJ whole genome shotgun (WGS) entry which is preliminary data.</text>
</comment>
<comment type="similarity">
    <text evidence="1">Belongs to the alpha-carbonic anhydrase family.</text>
</comment>
<dbReference type="GO" id="GO:0004089">
    <property type="term" value="F:carbonate dehydratase activity"/>
    <property type="evidence" value="ECO:0007669"/>
    <property type="project" value="UniProtKB-EC"/>
</dbReference>
<evidence type="ECO:0000256" key="3">
    <source>
        <dbReference type="ARBA" id="ARBA00022723"/>
    </source>
</evidence>
<dbReference type="GO" id="GO:0008270">
    <property type="term" value="F:zinc ion binding"/>
    <property type="evidence" value="ECO:0007669"/>
    <property type="project" value="InterPro"/>
</dbReference>
<dbReference type="SMART" id="SM01057">
    <property type="entry name" value="Carb_anhydrase"/>
    <property type="match status" value="1"/>
</dbReference>
<dbReference type="PANTHER" id="PTHR18952:SF265">
    <property type="entry name" value="CARBONIC ANHYDRASE"/>
    <property type="match status" value="1"/>
</dbReference>
<name>A0A4U8S6G5_9HELI</name>
<dbReference type="PROSITE" id="PS51144">
    <property type="entry name" value="ALPHA_CA_2"/>
    <property type="match status" value="1"/>
</dbReference>
<evidence type="ECO:0000259" key="7">
    <source>
        <dbReference type="PROSITE" id="PS51144"/>
    </source>
</evidence>
<evidence type="ECO:0000313" key="9">
    <source>
        <dbReference type="Proteomes" id="UP000029878"/>
    </source>
</evidence>
<gene>
    <name evidence="8" type="ORF">LS81_008250</name>
</gene>
<dbReference type="Pfam" id="PF00194">
    <property type="entry name" value="Carb_anhydrase"/>
    <property type="match status" value="1"/>
</dbReference>
<dbReference type="InterPro" id="IPR036398">
    <property type="entry name" value="CA_dom_sf"/>
</dbReference>
<dbReference type="RefSeq" id="WP_034346267.1">
    <property type="nucleotide sequence ID" value="NZ_FZNG01000006.1"/>
</dbReference>
<dbReference type="AlphaFoldDB" id="A0A4U8S6G5"/>
<dbReference type="Proteomes" id="UP000029878">
    <property type="component" value="Unassembled WGS sequence"/>
</dbReference>
<evidence type="ECO:0000256" key="2">
    <source>
        <dbReference type="ARBA" id="ARBA00012925"/>
    </source>
</evidence>
<dbReference type="InterPro" id="IPR041891">
    <property type="entry name" value="Alpha_CA_prokaryot-like"/>
</dbReference>
<dbReference type="InterPro" id="IPR001148">
    <property type="entry name" value="CA_dom"/>
</dbReference>
<dbReference type="Gene3D" id="3.10.200.10">
    <property type="entry name" value="Alpha carbonic anhydrase"/>
    <property type="match status" value="1"/>
</dbReference>
<evidence type="ECO:0000256" key="6">
    <source>
        <dbReference type="ARBA" id="ARBA00048348"/>
    </source>
</evidence>
<feature type="domain" description="Alpha-carbonic anhydrase" evidence="7">
    <location>
        <begin position="22"/>
        <end position="243"/>
    </location>
</feature>
<evidence type="ECO:0000256" key="5">
    <source>
        <dbReference type="ARBA" id="ARBA00023239"/>
    </source>
</evidence>
<accession>A0A4U8S6G5</accession>
<dbReference type="CDD" id="cd03124">
    <property type="entry name" value="alpha_CA_prokaryotic_like"/>
    <property type="match status" value="1"/>
</dbReference>
<protein>
    <recommendedName>
        <fullName evidence="2">carbonic anhydrase</fullName>
        <ecNumber evidence="2">4.2.1.1</ecNumber>
    </recommendedName>
</protein>
<evidence type="ECO:0000256" key="4">
    <source>
        <dbReference type="ARBA" id="ARBA00022833"/>
    </source>
</evidence>
<organism evidence="8 9">
    <name type="scientific">Helicobacter trogontum</name>
    <dbReference type="NCBI Taxonomy" id="50960"/>
    <lineage>
        <taxon>Bacteria</taxon>
        <taxon>Pseudomonadati</taxon>
        <taxon>Campylobacterota</taxon>
        <taxon>Epsilonproteobacteria</taxon>
        <taxon>Campylobacterales</taxon>
        <taxon>Helicobacteraceae</taxon>
        <taxon>Helicobacter</taxon>
    </lineage>
</organism>
<dbReference type="EMBL" id="JRPL02000023">
    <property type="protein sequence ID" value="TLD81435.1"/>
    <property type="molecule type" value="Genomic_DNA"/>
</dbReference>
<dbReference type="EC" id="4.2.1.1" evidence="2"/>
<dbReference type="PANTHER" id="PTHR18952">
    <property type="entry name" value="CARBONIC ANHYDRASE"/>
    <property type="match status" value="1"/>
</dbReference>
<dbReference type="SUPFAM" id="SSF51069">
    <property type="entry name" value="Carbonic anhydrase"/>
    <property type="match status" value="1"/>
</dbReference>
<evidence type="ECO:0000313" key="8">
    <source>
        <dbReference type="EMBL" id="TLD81435.1"/>
    </source>
</evidence>
<dbReference type="InterPro" id="IPR023561">
    <property type="entry name" value="Carbonic_anhydrase_a-class"/>
</dbReference>
<proteinExistence type="inferred from homology"/>
<reference evidence="8 9" key="1">
    <citation type="journal article" date="2014" name="Genome Announc.">
        <title>Draft genome sequences of eight enterohepatic helicobacter species isolated from both laboratory and wild rodents.</title>
        <authorList>
            <person name="Sheh A."/>
            <person name="Shen Z."/>
            <person name="Fox J.G."/>
        </authorList>
    </citation>
    <scope>NUCLEOTIDE SEQUENCE [LARGE SCALE GENOMIC DNA]</scope>
    <source>
        <strain evidence="8 9">ATCC 700114</strain>
    </source>
</reference>
<sequence>MKYGVLVLILSFIQFTYAQNKKDWGYKDSGAPQYWANINPLYLGCTEGNQQSPINIITKNVNKGAAHFELKYSVAKGVNLILSHNTFKMVYPQGNFLEMNGNRYQLKEIYFKTPGENAIDSLRGMLEAQLLHEDSKGNKVILAVFFIEGRSNPIIDMLVKNLPTQPDKANFIANVDVHQLLPSDLASYQFDGSLTMPPCSQGVRWIVLKQTMTITQSQVDSMRDITGVNSRPTQEIFNRLIVK</sequence>
<keyword evidence="3" id="KW-0479">Metal-binding</keyword>
<keyword evidence="5" id="KW-0456">Lyase</keyword>
<dbReference type="OrthoDB" id="5327615at2"/>
<evidence type="ECO:0000256" key="1">
    <source>
        <dbReference type="ARBA" id="ARBA00010718"/>
    </source>
</evidence>
<keyword evidence="4" id="KW-0862">Zinc</keyword>